<protein>
    <recommendedName>
        <fullName evidence="1">DUF5615 domain-containing protein</fullName>
    </recommendedName>
</protein>
<dbReference type="EMBL" id="CP002098">
    <property type="protein sequence ID" value="ADM27505.1"/>
    <property type="molecule type" value="Genomic_DNA"/>
</dbReference>
<gene>
    <name evidence="2" type="ordered locus">Igag_0675</name>
</gene>
<keyword evidence="3" id="KW-1185">Reference proteome</keyword>
<proteinExistence type="predicted"/>
<dbReference type="STRING" id="583356.Igag_0675"/>
<dbReference type="AlphaFoldDB" id="E0SSV5"/>
<evidence type="ECO:0000313" key="3">
    <source>
        <dbReference type="Proteomes" id="UP000001304"/>
    </source>
</evidence>
<dbReference type="BioCyc" id="IAGG583356:GHAH-671-MONOMER"/>
<organism evidence="2 3">
    <name type="scientific">Ignisphaera aggregans (strain DSM 17230 / JCM 13409 / AQ1.S1)</name>
    <dbReference type="NCBI Taxonomy" id="583356"/>
    <lineage>
        <taxon>Archaea</taxon>
        <taxon>Thermoproteota</taxon>
        <taxon>Thermoprotei</taxon>
        <taxon>Desulfurococcales</taxon>
        <taxon>Desulfurococcaceae</taxon>
        <taxon>Ignisphaera</taxon>
    </lineage>
</organism>
<name>E0SSV5_IGNAA</name>
<evidence type="ECO:0000259" key="1">
    <source>
        <dbReference type="Pfam" id="PF18480"/>
    </source>
</evidence>
<dbReference type="KEGG" id="iag:Igag_0675"/>
<reference evidence="2 3" key="1">
    <citation type="journal article" date="2010" name="Stand. Genomic Sci.">
        <title>Complete genome sequence of Ignisphaera aggregans type strain (AQ1.S1).</title>
        <authorList>
            <person name="Goker M."/>
            <person name="Held B."/>
            <person name="Lapidus A."/>
            <person name="Nolan M."/>
            <person name="Spring S."/>
            <person name="Yasawong M."/>
            <person name="Lucas S."/>
            <person name="Glavina Del Rio T."/>
            <person name="Tice H."/>
            <person name="Cheng J.F."/>
            <person name="Goodwin L."/>
            <person name="Tapia R."/>
            <person name="Pitluck S."/>
            <person name="Liolios K."/>
            <person name="Ivanova N."/>
            <person name="Mavromatis K."/>
            <person name="Mikhailova N."/>
            <person name="Pati A."/>
            <person name="Chen A."/>
            <person name="Palaniappan K."/>
            <person name="Brambilla E."/>
            <person name="Land M."/>
            <person name="Hauser L."/>
            <person name="Chang Y.J."/>
            <person name="Jeffries C.D."/>
            <person name="Brettin T."/>
            <person name="Detter J.C."/>
            <person name="Han C."/>
            <person name="Rohde M."/>
            <person name="Sikorski J."/>
            <person name="Woyke T."/>
            <person name="Bristow J."/>
            <person name="Eisen J.A."/>
            <person name="Markowitz V."/>
            <person name="Hugenholtz P."/>
            <person name="Kyrpides N.C."/>
            <person name="Klenk H.P."/>
        </authorList>
    </citation>
    <scope>NUCLEOTIDE SEQUENCE [LARGE SCALE GENOMIC DNA]</scope>
    <source>
        <strain evidence="3">DSM 17230 / JCM 13409 / AQ1.S1</strain>
    </source>
</reference>
<dbReference type="Proteomes" id="UP000001304">
    <property type="component" value="Chromosome"/>
</dbReference>
<evidence type="ECO:0000313" key="2">
    <source>
        <dbReference type="EMBL" id="ADM27505.1"/>
    </source>
</evidence>
<dbReference type="InterPro" id="IPR041049">
    <property type="entry name" value="DUF5615"/>
</dbReference>
<dbReference type="Pfam" id="PF18480">
    <property type="entry name" value="DUF5615"/>
    <property type="match status" value="1"/>
</dbReference>
<sequence>MSKPRLLADENIPKTVIKILREKGYNVIAIYEIRPGMNDEEVIELAIKESRIIITFDKEFGRIALLNPNITGIILLRIPPSNPIYIAERLVSVLEKIDNLYNKLVIIRRRSIKIIPLRT</sequence>
<accession>E0SSV5</accession>
<feature type="domain" description="DUF5615" evidence="1">
    <location>
        <begin position="5"/>
        <end position="108"/>
    </location>
</feature>
<dbReference type="HOGENOM" id="CLU_150003_0_1_2"/>